<evidence type="ECO:0000256" key="2">
    <source>
        <dbReference type="ARBA" id="ARBA00023136"/>
    </source>
</evidence>
<organism evidence="7 8">
    <name type="scientific">Sulfuriferula nivalis</name>
    <dbReference type="NCBI Taxonomy" id="2675298"/>
    <lineage>
        <taxon>Bacteria</taxon>
        <taxon>Pseudomonadati</taxon>
        <taxon>Pseudomonadota</taxon>
        <taxon>Betaproteobacteria</taxon>
        <taxon>Nitrosomonadales</taxon>
        <taxon>Sulfuricellaceae</taxon>
        <taxon>Sulfuriferula</taxon>
    </lineage>
</organism>
<keyword evidence="3 4" id="KW-0998">Cell outer membrane</keyword>
<dbReference type="KEGG" id="sniv:SFSGTM_24200"/>
<dbReference type="PROSITE" id="PS51257">
    <property type="entry name" value="PROKAR_LIPOPROTEIN"/>
    <property type="match status" value="1"/>
</dbReference>
<evidence type="ECO:0000313" key="8">
    <source>
        <dbReference type="Proteomes" id="UP000463939"/>
    </source>
</evidence>
<dbReference type="Proteomes" id="UP000463939">
    <property type="component" value="Chromosome"/>
</dbReference>
<keyword evidence="4" id="KW-0449">Lipoprotein</keyword>
<keyword evidence="1 4" id="KW-0732">Signal</keyword>
<dbReference type="GO" id="GO:0009279">
    <property type="term" value="C:cell outer membrane"/>
    <property type="evidence" value="ECO:0007669"/>
    <property type="project" value="UniProtKB-SubCell"/>
</dbReference>
<dbReference type="HAMAP" id="MF_00923">
    <property type="entry name" value="OM_assembly_BamB"/>
    <property type="match status" value="1"/>
</dbReference>
<dbReference type="InterPro" id="IPR011047">
    <property type="entry name" value="Quinoprotein_ADH-like_sf"/>
</dbReference>
<dbReference type="GO" id="GO:0043165">
    <property type="term" value="P:Gram-negative-bacterium-type cell outer membrane assembly"/>
    <property type="evidence" value="ECO:0007669"/>
    <property type="project" value="UniProtKB-UniRule"/>
</dbReference>
<evidence type="ECO:0000256" key="3">
    <source>
        <dbReference type="ARBA" id="ARBA00023237"/>
    </source>
</evidence>
<sequence>MKIRLSILSLAVVTSLSGCAGVTRHLNPMNWFGSSSTPVEKPAALVDFKPSATIKTSWQTSTGESKQIEFAPAIALDAIYTANIKGQLTRLNPTTGKIDWQIDTGTPLSAGVGANIDNEYVGTPRGDVIAYDDKGKKRWTTHLSSTVLGVPKAAEGIVVVRTEDGHIYGLNADDGVQKWMYQRLLPALILRSQASLLVTKGAIFAGYPGGKLVALALDTGNVGWEANVAQPRGASEIERVTDVTSTPVIDDKQVCAVAYQGRVACFEIRTGNLLWAKEMSSTAGLTMDTDNLYISDSKGDVVALEKTHGVSVWKQTQLKNRHLTAPRRIGNYLAVGDMEGYIHLLALDDGHMVARTSTDGSAIISQPQDKSDNIVVQTAKGSIYTLTVQ</sequence>
<dbReference type="RefSeq" id="WP_162085443.1">
    <property type="nucleotide sequence ID" value="NZ_AP021881.1"/>
</dbReference>
<keyword evidence="8" id="KW-1185">Reference proteome</keyword>
<name>A0A809SAM2_9PROT</name>
<feature type="chain" id="PRO_5033170912" description="Outer membrane protein assembly factor BamB" evidence="5">
    <location>
        <begin position="21"/>
        <end position="389"/>
    </location>
</feature>
<accession>A0A809SAM2</accession>
<evidence type="ECO:0000256" key="1">
    <source>
        <dbReference type="ARBA" id="ARBA00022729"/>
    </source>
</evidence>
<dbReference type="InterPro" id="IPR017687">
    <property type="entry name" value="BamB"/>
</dbReference>
<gene>
    <name evidence="4 7" type="primary">bamB</name>
    <name evidence="7" type="ORF">SFSGTM_24200</name>
</gene>
<protein>
    <recommendedName>
        <fullName evidence="4">Outer membrane protein assembly factor BamB</fullName>
    </recommendedName>
</protein>
<evidence type="ECO:0000313" key="7">
    <source>
        <dbReference type="EMBL" id="BBP01712.1"/>
    </source>
</evidence>
<dbReference type="SMART" id="SM00564">
    <property type="entry name" value="PQQ"/>
    <property type="match status" value="7"/>
</dbReference>
<evidence type="ECO:0000256" key="4">
    <source>
        <dbReference type="HAMAP-Rule" id="MF_00923"/>
    </source>
</evidence>
<dbReference type="EMBL" id="AP021881">
    <property type="protein sequence ID" value="BBP01712.1"/>
    <property type="molecule type" value="Genomic_DNA"/>
</dbReference>
<dbReference type="SUPFAM" id="SSF50998">
    <property type="entry name" value="Quinoprotein alcohol dehydrogenase-like"/>
    <property type="match status" value="1"/>
</dbReference>
<dbReference type="InterPro" id="IPR002372">
    <property type="entry name" value="PQQ_rpt_dom"/>
</dbReference>
<dbReference type="Gene3D" id="2.130.10.10">
    <property type="entry name" value="YVTN repeat-like/Quinoprotein amine dehydrogenase"/>
    <property type="match status" value="1"/>
</dbReference>
<dbReference type="NCBIfam" id="TIGR03300">
    <property type="entry name" value="assembly_YfgL"/>
    <property type="match status" value="1"/>
</dbReference>
<comment type="similarity">
    <text evidence="4">Belongs to the BamB family.</text>
</comment>
<comment type="function">
    <text evidence="4">Part of the outer membrane protein assembly complex, which is involved in assembly and insertion of beta-barrel proteins into the outer membrane.</text>
</comment>
<dbReference type="InterPro" id="IPR015943">
    <property type="entry name" value="WD40/YVTN_repeat-like_dom_sf"/>
</dbReference>
<proteinExistence type="inferred from homology"/>
<evidence type="ECO:0000259" key="6">
    <source>
        <dbReference type="Pfam" id="PF13360"/>
    </source>
</evidence>
<dbReference type="InterPro" id="IPR018391">
    <property type="entry name" value="PQQ_b-propeller_rpt"/>
</dbReference>
<reference evidence="8" key="1">
    <citation type="submission" date="2019-11" db="EMBL/GenBank/DDBJ databases">
        <title>Isolation and characterization of a novel species in the genus Sulfuriferula.</title>
        <authorList>
            <person name="Mochizuki J."/>
            <person name="Kojima H."/>
            <person name="Fukui M."/>
        </authorList>
    </citation>
    <scope>NUCLEOTIDE SEQUENCE [LARGE SCALE GENOMIC DNA]</scope>
    <source>
        <strain evidence="8">SGTM</strain>
    </source>
</reference>
<dbReference type="GO" id="GO:0051205">
    <property type="term" value="P:protein insertion into membrane"/>
    <property type="evidence" value="ECO:0007669"/>
    <property type="project" value="UniProtKB-UniRule"/>
</dbReference>
<feature type="domain" description="Pyrrolo-quinoline quinone repeat" evidence="6">
    <location>
        <begin position="85"/>
        <end position="315"/>
    </location>
</feature>
<dbReference type="Pfam" id="PF13360">
    <property type="entry name" value="PQQ_2"/>
    <property type="match status" value="1"/>
</dbReference>
<dbReference type="AlphaFoldDB" id="A0A809SAM2"/>
<feature type="signal peptide" evidence="5">
    <location>
        <begin position="1"/>
        <end position="20"/>
    </location>
</feature>
<keyword evidence="2 4" id="KW-0472">Membrane</keyword>
<dbReference type="PANTHER" id="PTHR34512">
    <property type="entry name" value="CELL SURFACE PROTEIN"/>
    <property type="match status" value="1"/>
</dbReference>
<comment type="subcellular location">
    <subcellularLocation>
        <location evidence="4">Cell outer membrane</location>
        <topology evidence="4">Lipid-anchor</topology>
    </subcellularLocation>
</comment>
<keyword evidence="4" id="KW-0564">Palmitate</keyword>
<dbReference type="PANTHER" id="PTHR34512:SF30">
    <property type="entry name" value="OUTER MEMBRANE PROTEIN ASSEMBLY FACTOR BAMB"/>
    <property type="match status" value="1"/>
</dbReference>
<comment type="subunit">
    <text evidence="4">Part of the Bam complex.</text>
</comment>
<evidence type="ECO:0000256" key="5">
    <source>
        <dbReference type="SAM" id="SignalP"/>
    </source>
</evidence>